<evidence type="ECO:0000256" key="3">
    <source>
        <dbReference type="ARBA" id="ARBA00022475"/>
    </source>
</evidence>
<evidence type="ECO:0000256" key="7">
    <source>
        <dbReference type="RuleBase" id="RU363032"/>
    </source>
</evidence>
<dbReference type="Gene3D" id="1.10.3720.10">
    <property type="entry name" value="MetI-like"/>
    <property type="match status" value="1"/>
</dbReference>
<dbReference type="CDD" id="cd06261">
    <property type="entry name" value="TM_PBP2"/>
    <property type="match status" value="1"/>
</dbReference>
<organism evidence="10 11">
    <name type="scientific">Labedella endophytica</name>
    <dbReference type="NCBI Taxonomy" id="1523160"/>
    <lineage>
        <taxon>Bacteria</taxon>
        <taxon>Bacillati</taxon>
        <taxon>Actinomycetota</taxon>
        <taxon>Actinomycetes</taxon>
        <taxon>Micrococcales</taxon>
        <taxon>Microbacteriaceae</taxon>
        <taxon>Labedella</taxon>
    </lineage>
</organism>
<dbReference type="OrthoDB" id="3362513at2"/>
<gene>
    <name evidence="10" type="ORF">ELQ94_03325</name>
</gene>
<evidence type="ECO:0000256" key="1">
    <source>
        <dbReference type="ARBA" id="ARBA00004651"/>
    </source>
</evidence>
<dbReference type="EMBL" id="RZGZ01000001">
    <property type="protein sequence ID" value="RUR03575.1"/>
    <property type="molecule type" value="Genomic_DNA"/>
</dbReference>
<name>A0A433JX38_9MICO</name>
<dbReference type="SUPFAM" id="SSF161098">
    <property type="entry name" value="MetI-like"/>
    <property type="match status" value="1"/>
</dbReference>
<dbReference type="AlphaFoldDB" id="A0A433JX38"/>
<dbReference type="SUPFAM" id="SSF160964">
    <property type="entry name" value="MalF N-terminal region-like"/>
    <property type="match status" value="1"/>
</dbReference>
<reference evidence="10 11" key="1">
    <citation type="submission" date="2018-12" db="EMBL/GenBank/DDBJ databases">
        <authorList>
            <person name="Li F."/>
        </authorList>
    </citation>
    <scope>NUCLEOTIDE SEQUENCE [LARGE SCALE GENOMIC DNA]</scope>
    <source>
        <strain evidence="10 11">EGI 6500705</strain>
    </source>
</reference>
<evidence type="ECO:0000313" key="10">
    <source>
        <dbReference type="EMBL" id="RUR03575.1"/>
    </source>
</evidence>
<dbReference type="PANTHER" id="PTHR30193:SF44">
    <property type="entry name" value="LACTOSE TRANSPORT SYSTEM PERMEASE PROTEIN LACF"/>
    <property type="match status" value="1"/>
</dbReference>
<feature type="transmembrane region" description="Helical" evidence="7">
    <location>
        <begin position="39"/>
        <end position="58"/>
    </location>
</feature>
<evidence type="ECO:0000313" key="11">
    <source>
        <dbReference type="Proteomes" id="UP000274909"/>
    </source>
</evidence>
<sequence>MTITETPAGGTAPPAGRPRPNRAPNRRGPARATRRRTPWLLLAPALLWLFVFSIWPSLNTVRMAFTNAKPLGGTERFVGFDNFGYILEDDQVANALLNSVVFMLVCLPLLTILPLLIALLVEKKLPGITFFRTAFYTPVIASAVVVALIWTFMLDDRGLVNGLAQELSIIQGPLPFLTDRWLIVLSAVSLTVWKGLGYYMIIYLAALGNVSKDLHEAAAMDGAGAIRRFLSVTLPAVRGAMLLIAVLVCIAALRVFSEVFIMTGGTGGAGGEALTMVMLIQQYSRGFAGDLGYASALSILMFFVTLVPMLILARINSRSDR</sequence>
<keyword evidence="6 7" id="KW-0472">Membrane</keyword>
<evidence type="ECO:0000256" key="2">
    <source>
        <dbReference type="ARBA" id="ARBA00022448"/>
    </source>
</evidence>
<feature type="region of interest" description="Disordered" evidence="8">
    <location>
        <begin position="1"/>
        <end position="31"/>
    </location>
</feature>
<evidence type="ECO:0000256" key="6">
    <source>
        <dbReference type="ARBA" id="ARBA00023136"/>
    </source>
</evidence>
<dbReference type="InterPro" id="IPR051393">
    <property type="entry name" value="ABC_transporter_permease"/>
</dbReference>
<keyword evidence="11" id="KW-1185">Reference proteome</keyword>
<feature type="domain" description="ABC transmembrane type-1" evidence="9">
    <location>
        <begin position="96"/>
        <end position="312"/>
    </location>
</feature>
<evidence type="ECO:0000256" key="5">
    <source>
        <dbReference type="ARBA" id="ARBA00022989"/>
    </source>
</evidence>
<feature type="transmembrane region" description="Helical" evidence="7">
    <location>
        <begin position="181"/>
        <end position="208"/>
    </location>
</feature>
<feature type="transmembrane region" description="Helical" evidence="7">
    <location>
        <begin position="229"/>
        <end position="253"/>
    </location>
</feature>
<dbReference type="GO" id="GO:0055085">
    <property type="term" value="P:transmembrane transport"/>
    <property type="evidence" value="ECO:0007669"/>
    <property type="project" value="InterPro"/>
</dbReference>
<dbReference type="InterPro" id="IPR035906">
    <property type="entry name" value="MetI-like_sf"/>
</dbReference>
<feature type="compositionally biased region" description="Low complexity" evidence="8">
    <location>
        <begin position="1"/>
        <end position="14"/>
    </location>
</feature>
<protein>
    <submittedName>
        <fullName evidence="10">Sugar ABC transporter permease</fullName>
    </submittedName>
</protein>
<evidence type="ECO:0000256" key="4">
    <source>
        <dbReference type="ARBA" id="ARBA00022692"/>
    </source>
</evidence>
<dbReference type="InterPro" id="IPR000515">
    <property type="entry name" value="MetI-like"/>
</dbReference>
<feature type="transmembrane region" description="Helical" evidence="7">
    <location>
        <begin position="100"/>
        <end position="121"/>
    </location>
</feature>
<keyword evidence="3" id="KW-1003">Cell membrane</keyword>
<dbReference type="PROSITE" id="PS50928">
    <property type="entry name" value="ABC_TM1"/>
    <property type="match status" value="1"/>
</dbReference>
<dbReference type="Proteomes" id="UP000274909">
    <property type="component" value="Unassembled WGS sequence"/>
</dbReference>
<evidence type="ECO:0000259" key="9">
    <source>
        <dbReference type="PROSITE" id="PS50928"/>
    </source>
</evidence>
<feature type="transmembrane region" description="Helical" evidence="7">
    <location>
        <begin position="133"/>
        <end position="153"/>
    </location>
</feature>
<comment type="similarity">
    <text evidence="7">Belongs to the binding-protein-dependent transport system permease family.</text>
</comment>
<evidence type="ECO:0000256" key="8">
    <source>
        <dbReference type="SAM" id="MobiDB-lite"/>
    </source>
</evidence>
<keyword evidence="2 7" id="KW-0813">Transport</keyword>
<comment type="subcellular location">
    <subcellularLocation>
        <location evidence="1 7">Cell membrane</location>
        <topology evidence="1 7">Multi-pass membrane protein</topology>
    </subcellularLocation>
</comment>
<dbReference type="RefSeq" id="WP_127047104.1">
    <property type="nucleotide sequence ID" value="NZ_RZGZ01000001.1"/>
</dbReference>
<dbReference type="PANTHER" id="PTHR30193">
    <property type="entry name" value="ABC TRANSPORTER PERMEASE PROTEIN"/>
    <property type="match status" value="1"/>
</dbReference>
<keyword evidence="5 7" id="KW-1133">Transmembrane helix</keyword>
<dbReference type="GO" id="GO:0005886">
    <property type="term" value="C:plasma membrane"/>
    <property type="evidence" value="ECO:0007669"/>
    <property type="project" value="UniProtKB-SubCell"/>
</dbReference>
<proteinExistence type="inferred from homology"/>
<accession>A0A433JX38</accession>
<feature type="transmembrane region" description="Helical" evidence="7">
    <location>
        <begin position="291"/>
        <end position="315"/>
    </location>
</feature>
<dbReference type="Pfam" id="PF00528">
    <property type="entry name" value="BPD_transp_1"/>
    <property type="match status" value="1"/>
</dbReference>
<keyword evidence="4 7" id="KW-0812">Transmembrane</keyword>
<comment type="caution">
    <text evidence="10">The sequence shown here is derived from an EMBL/GenBank/DDBJ whole genome shotgun (WGS) entry which is preliminary data.</text>
</comment>